<dbReference type="InterPro" id="IPR035906">
    <property type="entry name" value="MetI-like_sf"/>
</dbReference>
<dbReference type="PROSITE" id="PS50928">
    <property type="entry name" value="ABC_TM1"/>
    <property type="match status" value="1"/>
</dbReference>
<keyword evidence="5 7" id="KW-1133">Transmembrane helix</keyword>
<feature type="transmembrane region" description="Helical" evidence="7">
    <location>
        <begin position="243"/>
        <end position="265"/>
    </location>
</feature>
<dbReference type="PANTHER" id="PTHR43163">
    <property type="entry name" value="DIPEPTIDE TRANSPORT SYSTEM PERMEASE PROTEIN DPPB-RELATED"/>
    <property type="match status" value="1"/>
</dbReference>
<comment type="caution">
    <text evidence="9">The sequence shown here is derived from an EMBL/GenBank/DDBJ whole genome shotgun (WGS) entry which is preliminary data.</text>
</comment>
<dbReference type="EMBL" id="BAAALG010000006">
    <property type="protein sequence ID" value="GAA1098719.1"/>
    <property type="molecule type" value="Genomic_DNA"/>
</dbReference>
<feature type="transmembrane region" description="Helical" evidence="7">
    <location>
        <begin position="102"/>
        <end position="125"/>
    </location>
</feature>
<evidence type="ECO:0000256" key="6">
    <source>
        <dbReference type="ARBA" id="ARBA00023136"/>
    </source>
</evidence>
<name>A0ABP4ED01_9ACTN</name>
<comment type="similarity">
    <text evidence="7">Belongs to the binding-protein-dependent transport system permease family.</text>
</comment>
<evidence type="ECO:0000256" key="4">
    <source>
        <dbReference type="ARBA" id="ARBA00022692"/>
    </source>
</evidence>
<accession>A0ABP4ED01</accession>
<feature type="transmembrane region" description="Helical" evidence="7">
    <location>
        <begin position="182"/>
        <end position="199"/>
    </location>
</feature>
<dbReference type="RefSeq" id="WP_343992981.1">
    <property type="nucleotide sequence ID" value="NZ_BAAALG010000006.1"/>
</dbReference>
<evidence type="ECO:0000256" key="2">
    <source>
        <dbReference type="ARBA" id="ARBA00022448"/>
    </source>
</evidence>
<keyword evidence="10" id="KW-1185">Reference proteome</keyword>
<evidence type="ECO:0000256" key="1">
    <source>
        <dbReference type="ARBA" id="ARBA00004651"/>
    </source>
</evidence>
<dbReference type="InterPro" id="IPR000515">
    <property type="entry name" value="MetI-like"/>
</dbReference>
<evidence type="ECO:0000256" key="3">
    <source>
        <dbReference type="ARBA" id="ARBA00022475"/>
    </source>
</evidence>
<dbReference type="Proteomes" id="UP001501581">
    <property type="component" value="Unassembled WGS sequence"/>
</dbReference>
<keyword evidence="4 7" id="KW-0812">Transmembrane</keyword>
<keyword evidence="3" id="KW-1003">Cell membrane</keyword>
<comment type="subcellular location">
    <subcellularLocation>
        <location evidence="1 7">Cell membrane</location>
        <topology evidence="1 7">Multi-pass membrane protein</topology>
    </subcellularLocation>
</comment>
<evidence type="ECO:0000313" key="10">
    <source>
        <dbReference type="Proteomes" id="UP001501581"/>
    </source>
</evidence>
<dbReference type="PANTHER" id="PTHR43163:SF6">
    <property type="entry name" value="DIPEPTIDE TRANSPORT SYSTEM PERMEASE PROTEIN DPPB-RELATED"/>
    <property type="match status" value="1"/>
</dbReference>
<keyword evidence="2 7" id="KW-0813">Transport</keyword>
<keyword evidence="6 7" id="KW-0472">Membrane</keyword>
<evidence type="ECO:0000256" key="7">
    <source>
        <dbReference type="RuleBase" id="RU363032"/>
    </source>
</evidence>
<protein>
    <submittedName>
        <fullName evidence="9">ABC transporter permease</fullName>
    </submittedName>
</protein>
<proteinExistence type="inferred from homology"/>
<dbReference type="Pfam" id="PF19300">
    <property type="entry name" value="BPD_transp_1_N"/>
    <property type="match status" value="1"/>
</dbReference>
<dbReference type="Pfam" id="PF00528">
    <property type="entry name" value="BPD_transp_1"/>
    <property type="match status" value="1"/>
</dbReference>
<feature type="transmembrane region" description="Helical" evidence="7">
    <location>
        <begin position="12"/>
        <end position="34"/>
    </location>
</feature>
<feature type="transmembrane region" description="Helical" evidence="7">
    <location>
        <begin position="285"/>
        <end position="311"/>
    </location>
</feature>
<evidence type="ECO:0000259" key="8">
    <source>
        <dbReference type="PROSITE" id="PS50928"/>
    </source>
</evidence>
<dbReference type="Gene3D" id="1.10.3720.10">
    <property type="entry name" value="MetI-like"/>
    <property type="match status" value="1"/>
</dbReference>
<reference evidence="10" key="1">
    <citation type="journal article" date="2019" name="Int. J. Syst. Evol. Microbiol.">
        <title>The Global Catalogue of Microorganisms (GCM) 10K type strain sequencing project: providing services to taxonomists for standard genome sequencing and annotation.</title>
        <authorList>
            <consortium name="The Broad Institute Genomics Platform"/>
            <consortium name="The Broad Institute Genome Sequencing Center for Infectious Disease"/>
            <person name="Wu L."/>
            <person name="Ma J."/>
        </authorList>
    </citation>
    <scope>NUCLEOTIDE SEQUENCE [LARGE SCALE GENOMIC DNA]</scope>
    <source>
        <strain evidence="10">JCM 13008</strain>
    </source>
</reference>
<gene>
    <name evidence="9" type="ORF">GCM10009668_15230</name>
</gene>
<dbReference type="SUPFAM" id="SSF161098">
    <property type="entry name" value="MetI-like"/>
    <property type="match status" value="1"/>
</dbReference>
<organism evidence="9 10">
    <name type="scientific">Nocardioides dubius</name>
    <dbReference type="NCBI Taxonomy" id="317019"/>
    <lineage>
        <taxon>Bacteria</taxon>
        <taxon>Bacillati</taxon>
        <taxon>Actinomycetota</taxon>
        <taxon>Actinomycetes</taxon>
        <taxon>Propionibacteriales</taxon>
        <taxon>Nocardioidaceae</taxon>
        <taxon>Nocardioides</taxon>
    </lineage>
</organism>
<sequence>MAVLVLRHVIGRLLLAIPMLLAVTFGTFVLLYSIGDPAAAIAGDSASAEEIERIRQDNGFDRPIVAQYASWLGGVLTGDLGDSIRNRGTVGHLVGQHLPPTLFLAVLAMGIAILVAVIAGIAVGLRPGGWLDKAVSMLSVLGLAVPNFLVGLALILVFAIWIPIYPAGGYRSVSEVGLTTSLQYLVLPAFALATSLICLQTRTFRASLIAEYQQDYVRTARMKGVSEAGVFLRHVARNAAAPLVTVIGLEVSILITGALLVEVVFAVPGIGTLTIDSVRGQDFPVVQALVALFGAIILAANLVADLVALWLNPMARSKA</sequence>
<feature type="transmembrane region" description="Helical" evidence="7">
    <location>
        <begin position="137"/>
        <end position="162"/>
    </location>
</feature>
<evidence type="ECO:0000256" key="5">
    <source>
        <dbReference type="ARBA" id="ARBA00022989"/>
    </source>
</evidence>
<evidence type="ECO:0000313" key="9">
    <source>
        <dbReference type="EMBL" id="GAA1098719.1"/>
    </source>
</evidence>
<dbReference type="CDD" id="cd06261">
    <property type="entry name" value="TM_PBP2"/>
    <property type="match status" value="1"/>
</dbReference>
<dbReference type="InterPro" id="IPR045621">
    <property type="entry name" value="BPD_transp_1_N"/>
</dbReference>
<feature type="domain" description="ABC transmembrane type-1" evidence="8">
    <location>
        <begin position="98"/>
        <end position="304"/>
    </location>
</feature>